<dbReference type="EMBL" id="ADBJ01000044">
    <property type="protein sequence ID" value="EFA77060.1"/>
    <property type="molecule type" value="Genomic_DNA"/>
</dbReference>
<accession>D3BP50</accession>
<dbReference type="InterPro" id="IPR042269">
    <property type="entry name" value="Ser_carbopepase_S28_SKS"/>
</dbReference>
<dbReference type="PANTHER" id="PTHR11010">
    <property type="entry name" value="PROTEASE S28 PRO-X CARBOXYPEPTIDASE-RELATED"/>
    <property type="match status" value="1"/>
</dbReference>
<dbReference type="PANTHER" id="PTHR11010:SF122">
    <property type="entry name" value="SERINE PROTEASE K12H4.7"/>
    <property type="match status" value="1"/>
</dbReference>
<keyword evidence="3 6" id="KW-0732">Signal</keyword>
<dbReference type="GO" id="GO:0006508">
    <property type="term" value="P:proteolysis"/>
    <property type="evidence" value="ECO:0007669"/>
    <property type="project" value="UniProtKB-KW"/>
</dbReference>
<dbReference type="MEROPS" id="S28.A23"/>
<comment type="similarity">
    <text evidence="1">Belongs to the peptidase S28 family.</text>
</comment>
<dbReference type="Proteomes" id="UP000001396">
    <property type="component" value="Unassembled WGS sequence"/>
</dbReference>
<dbReference type="GeneID" id="31365285"/>
<dbReference type="InterPro" id="IPR008758">
    <property type="entry name" value="Peptidase_S28"/>
</dbReference>
<evidence type="ECO:0000256" key="3">
    <source>
        <dbReference type="ARBA" id="ARBA00022729"/>
    </source>
</evidence>
<keyword evidence="2" id="KW-0645">Protease</keyword>
<feature type="signal peptide" evidence="6">
    <location>
        <begin position="1"/>
        <end position="22"/>
    </location>
</feature>
<dbReference type="Pfam" id="PF05577">
    <property type="entry name" value="Peptidase_S28"/>
    <property type="match status" value="1"/>
</dbReference>
<reference evidence="7 8" key="1">
    <citation type="journal article" date="2011" name="Genome Res.">
        <title>Phylogeny-wide analysis of social amoeba genomes highlights ancient origins for complex intercellular communication.</title>
        <authorList>
            <person name="Heidel A.J."/>
            <person name="Lawal H.M."/>
            <person name="Felder M."/>
            <person name="Schilde C."/>
            <person name="Helps N.R."/>
            <person name="Tunggal B."/>
            <person name="Rivero F."/>
            <person name="John U."/>
            <person name="Schleicher M."/>
            <person name="Eichinger L."/>
            <person name="Platzer M."/>
            <person name="Noegel A.A."/>
            <person name="Schaap P."/>
            <person name="Gloeckner G."/>
        </authorList>
    </citation>
    <scope>NUCLEOTIDE SEQUENCE [LARGE SCALE GENOMIC DNA]</scope>
    <source>
        <strain evidence="8">ATCC 26659 / Pp 5 / PN500</strain>
    </source>
</reference>
<organism evidence="7 8">
    <name type="scientific">Heterostelium pallidum (strain ATCC 26659 / Pp 5 / PN500)</name>
    <name type="common">Cellular slime mold</name>
    <name type="synonym">Polysphondylium pallidum</name>
    <dbReference type="NCBI Taxonomy" id="670386"/>
    <lineage>
        <taxon>Eukaryota</taxon>
        <taxon>Amoebozoa</taxon>
        <taxon>Evosea</taxon>
        <taxon>Eumycetozoa</taxon>
        <taxon>Dictyostelia</taxon>
        <taxon>Acytosteliales</taxon>
        <taxon>Acytosteliaceae</taxon>
        <taxon>Heterostelium</taxon>
    </lineage>
</organism>
<gene>
    <name evidence="7" type="ORF">PPL_09813</name>
</gene>
<sequence length="487" mass="53916">MYRSTLVVLLVTLVLGSAIADARRTGFRIHTDLRRNHLIEKAKEESYLLGHHGAENVQYQWFTQRVDHFNQANQQTFQQRYIVNDAYWNGNGPVFFMLNGEGPMSLGTVTGLQFVNWAQEFGALIVTLEHRYFGASFTTEDLSTDNLQYLSSQQALADNAAFRQFIAETLNVPASSQWVSFGGSYSGALTSWFRIKYPALVDYTVASSAPVNAEVNFYQYLEVVQNSLLATSNGQQCIDNIAAATGKIQAMLESADGLASVSNMFNLCPPLASQNDVANFMQSLAGNFMGVVQYNLEASGPSTQNLCDMMTAKGDPLTNYISVWNAFSGDECLDVSYDTVIEEMLNITNDATTIGGRMWFYMTCTEFGYFQSSDSPNQPFGNLFPIGFSTQQCNDVFGFDFLPNTNWTHTDYGALSPVATNILYVNGDIDPWHSLGITTNPPTSPTPSLLIHGTAHCADMMIPNQYSPSTLVPAQQIIKSTLQKWLQ</sequence>
<comment type="caution">
    <text evidence="7">The sequence shown here is derived from an EMBL/GenBank/DDBJ whole genome shotgun (WGS) entry which is preliminary data.</text>
</comment>
<evidence type="ECO:0000256" key="1">
    <source>
        <dbReference type="ARBA" id="ARBA00011079"/>
    </source>
</evidence>
<keyword evidence="5" id="KW-0325">Glycoprotein</keyword>
<dbReference type="OMA" id="MRQWYHQ"/>
<dbReference type="SUPFAM" id="SSF53474">
    <property type="entry name" value="alpha/beta-Hydrolases"/>
    <property type="match status" value="1"/>
</dbReference>
<dbReference type="AlphaFoldDB" id="D3BP50"/>
<dbReference type="InParanoid" id="D3BP50"/>
<evidence type="ECO:0000313" key="7">
    <source>
        <dbReference type="EMBL" id="EFA77060.1"/>
    </source>
</evidence>
<keyword evidence="8" id="KW-1185">Reference proteome</keyword>
<dbReference type="Gene3D" id="1.20.120.980">
    <property type="entry name" value="Serine carboxypeptidase S28, SKS domain"/>
    <property type="match status" value="1"/>
</dbReference>
<dbReference type="RefSeq" id="XP_020429189.1">
    <property type="nucleotide sequence ID" value="XM_020580602.1"/>
</dbReference>
<protein>
    <submittedName>
        <fullName evidence="7">Uncharacterized protein</fullName>
    </submittedName>
</protein>
<evidence type="ECO:0000256" key="5">
    <source>
        <dbReference type="ARBA" id="ARBA00023180"/>
    </source>
</evidence>
<dbReference type="Gene3D" id="3.40.50.1820">
    <property type="entry name" value="alpha/beta hydrolase"/>
    <property type="match status" value="1"/>
</dbReference>
<dbReference type="FunFam" id="1.20.120.980:FF:000003">
    <property type="entry name" value="Serine protease 16"/>
    <property type="match status" value="1"/>
</dbReference>
<name>D3BP50_HETP5</name>
<keyword evidence="4" id="KW-0378">Hydrolase</keyword>
<feature type="chain" id="PRO_5003041424" evidence="6">
    <location>
        <begin position="23"/>
        <end position="487"/>
    </location>
</feature>
<dbReference type="GO" id="GO:0008239">
    <property type="term" value="F:dipeptidyl-peptidase activity"/>
    <property type="evidence" value="ECO:0007669"/>
    <property type="project" value="TreeGrafter"/>
</dbReference>
<dbReference type="InterPro" id="IPR029058">
    <property type="entry name" value="AB_hydrolase_fold"/>
</dbReference>
<evidence type="ECO:0000256" key="6">
    <source>
        <dbReference type="SAM" id="SignalP"/>
    </source>
</evidence>
<evidence type="ECO:0000313" key="8">
    <source>
        <dbReference type="Proteomes" id="UP000001396"/>
    </source>
</evidence>
<dbReference type="GO" id="GO:0070008">
    <property type="term" value="F:serine-type exopeptidase activity"/>
    <property type="evidence" value="ECO:0007669"/>
    <property type="project" value="InterPro"/>
</dbReference>
<proteinExistence type="inferred from homology"/>
<dbReference type="ESTHER" id="polpa-d3bp50">
    <property type="family name" value="Prolylcarboxypeptidase"/>
</dbReference>
<evidence type="ECO:0000256" key="4">
    <source>
        <dbReference type="ARBA" id="ARBA00022801"/>
    </source>
</evidence>
<evidence type="ECO:0000256" key="2">
    <source>
        <dbReference type="ARBA" id="ARBA00022670"/>
    </source>
</evidence>